<dbReference type="SUPFAM" id="SSF53807">
    <property type="entry name" value="Helical backbone' metal receptor"/>
    <property type="match status" value="1"/>
</dbReference>
<evidence type="ECO:0000313" key="3">
    <source>
        <dbReference type="Proteomes" id="UP000295063"/>
    </source>
</evidence>
<dbReference type="OrthoDB" id="9767044at2"/>
<keyword evidence="3" id="KW-1185">Reference proteome</keyword>
<accession>A0A4R1Q059</accession>
<sequence length="431" mass="47558">MVMSKRSRKREKSGCSCSMPGVWQAVAHNEGAAVIFHSPKACGHVSHDMELSMHYRALARQQFRPKLYTAPLVSSNLAEQHSIFGGTDQLRACIEYVAVTYKPLYIVIANSCVAGVIGDDTEAVAIQAEQELGLPILVVASHGFLDGDYYSGFYQAGKALAERFLAPLAKAEHTVTLLGDHGGPDGKDAREMNQLLQLFGLQVQRQFPVYSTLADIKQIASSELCILLGGSRQAFPKLRQLAGDLYRQVGVPFFDSDYPVGLAGTKNWLTKLGVYLQKEAEAAAAIKTQEERLEEHIAFYRRKMKNKRCVVCIGRPLAYFQPEWILELIALTENKPVGIILLDGLTGEQSAEMQQEVAALTKAPIYSPHEGNAILADADLILTTHEMTDWSKRQIFLPLLPPVGVAGMIDVMHKMVRLVERFGTRGGILYV</sequence>
<evidence type="ECO:0000259" key="1">
    <source>
        <dbReference type="Pfam" id="PF00148"/>
    </source>
</evidence>
<dbReference type="EMBL" id="SLUI01000008">
    <property type="protein sequence ID" value="TCL36562.1"/>
    <property type="molecule type" value="Genomic_DNA"/>
</dbReference>
<dbReference type="Gene3D" id="3.40.50.1980">
    <property type="entry name" value="Nitrogenase molybdenum iron protein domain"/>
    <property type="match status" value="2"/>
</dbReference>
<gene>
    <name evidence="2" type="ORF">EV210_108209</name>
</gene>
<proteinExistence type="predicted"/>
<feature type="domain" description="Nitrogenase/oxidoreductase component 1" evidence="1">
    <location>
        <begin position="17"/>
        <end position="315"/>
    </location>
</feature>
<dbReference type="Proteomes" id="UP000295063">
    <property type="component" value="Unassembled WGS sequence"/>
</dbReference>
<dbReference type="PANTHER" id="PTHR42956">
    <property type="entry name" value="NITROGENASE IRON-MOLYBDENUM COFACTOR BIOSYNTHESIS PROTEIN NIFE"/>
    <property type="match status" value="1"/>
</dbReference>
<name>A0A4R1Q059_9FIRM</name>
<organism evidence="2 3">
    <name type="scientific">Anaerospora hongkongensis</name>
    <dbReference type="NCBI Taxonomy" id="244830"/>
    <lineage>
        <taxon>Bacteria</taxon>
        <taxon>Bacillati</taxon>
        <taxon>Bacillota</taxon>
        <taxon>Negativicutes</taxon>
        <taxon>Selenomonadales</taxon>
        <taxon>Sporomusaceae</taxon>
        <taxon>Anaerospora</taxon>
    </lineage>
</organism>
<dbReference type="InterPro" id="IPR049939">
    <property type="entry name" value="NifE-like"/>
</dbReference>
<dbReference type="AlphaFoldDB" id="A0A4R1Q059"/>
<evidence type="ECO:0000313" key="2">
    <source>
        <dbReference type="EMBL" id="TCL36562.1"/>
    </source>
</evidence>
<dbReference type="Pfam" id="PF00148">
    <property type="entry name" value="Oxidored_nitro"/>
    <property type="match status" value="1"/>
</dbReference>
<reference evidence="2 3" key="1">
    <citation type="submission" date="2019-03" db="EMBL/GenBank/DDBJ databases">
        <title>Genomic Encyclopedia of Type Strains, Phase IV (KMG-IV): sequencing the most valuable type-strain genomes for metagenomic binning, comparative biology and taxonomic classification.</title>
        <authorList>
            <person name="Goeker M."/>
        </authorList>
    </citation>
    <scope>NUCLEOTIDE SEQUENCE [LARGE SCALE GENOMIC DNA]</scope>
    <source>
        <strain evidence="2 3">DSM 15969</strain>
    </source>
</reference>
<comment type="caution">
    <text evidence="2">The sequence shown here is derived from an EMBL/GenBank/DDBJ whole genome shotgun (WGS) entry which is preliminary data.</text>
</comment>
<dbReference type="PANTHER" id="PTHR42956:SF1">
    <property type="entry name" value="NITROGENASE IRON-MOLYBDENUM COFACTOR BIOSYNTHESIS PROTEIN NIFE"/>
    <property type="match status" value="1"/>
</dbReference>
<protein>
    <submittedName>
        <fullName evidence="2">Nitrogenase molybdenum-iron protein alpha chain</fullName>
    </submittedName>
</protein>
<dbReference type="GO" id="GO:0016491">
    <property type="term" value="F:oxidoreductase activity"/>
    <property type="evidence" value="ECO:0007669"/>
    <property type="project" value="InterPro"/>
</dbReference>
<dbReference type="InterPro" id="IPR000510">
    <property type="entry name" value="Nase/OxRdtase_comp1"/>
</dbReference>
<dbReference type="RefSeq" id="WP_132081395.1">
    <property type="nucleotide sequence ID" value="NZ_SLUI01000008.1"/>
</dbReference>